<organism evidence="3 4">
    <name type="scientific">Acinetobacter variabilis</name>
    <dbReference type="NCBI Taxonomy" id="70346"/>
    <lineage>
        <taxon>Bacteria</taxon>
        <taxon>Pseudomonadati</taxon>
        <taxon>Pseudomonadota</taxon>
        <taxon>Gammaproteobacteria</taxon>
        <taxon>Moraxellales</taxon>
        <taxon>Moraxellaceae</taxon>
        <taxon>Acinetobacter</taxon>
    </lineage>
</organism>
<dbReference type="AlphaFoldDB" id="A0A7T7WJ36"/>
<reference evidence="3 4" key="1">
    <citation type="submission" date="2020-08" db="EMBL/GenBank/DDBJ databases">
        <title>Emergence of ISAba1-mediated novel tet(X) in Acinetobacter variabilis from a chicken farm.</title>
        <authorList>
            <person name="Peng K."/>
            <person name="Li R."/>
        </authorList>
    </citation>
    <scope>NUCLEOTIDE SEQUENCE [LARGE SCALE GENOMIC DNA]</scope>
    <source>
        <strain evidence="3 4">XM9F202-2</strain>
    </source>
</reference>
<dbReference type="PANTHER" id="PTHR35149:SF1">
    <property type="entry name" value="DUF5655 DOMAIN-CONTAINING PROTEIN"/>
    <property type="match status" value="1"/>
</dbReference>
<dbReference type="Proteomes" id="UP000596079">
    <property type="component" value="Chromosome"/>
</dbReference>
<evidence type="ECO:0000313" key="4">
    <source>
        <dbReference type="Proteomes" id="UP000596079"/>
    </source>
</evidence>
<proteinExistence type="predicted"/>
<dbReference type="EMBL" id="CP060811">
    <property type="protein sequence ID" value="QQN88395.1"/>
    <property type="molecule type" value="Genomic_DNA"/>
</dbReference>
<evidence type="ECO:0000259" key="1">
    <source>
        <dbReference type="Pfam" id="PF03235"/>
    </source>
</evidence>
<feature type="domain" description="GmrSD restriction endonucleases N-terminal" evidence="1">
    <location>
        <begin position="11"/>
        <end position="249"/>
    </location>
</feature>
<dbReference type="Pfam" id="PF07510">
    <property type="entry name" value="GmrSD_C"/>
    <property type="match status" value="1"/>
</dbReference>
<evidence type="ECO:0000259" key="2">
    <source>
        <dbReference type="Pfam" id="PF07510"/>
    </source>
</evidence>
<evidence type="ECO:0000313" key="3">
    <source>
        <dbReference type="EMBL" id="QQN88395.1"/>
    </source>
</evidence>
<dbReference type="PANTHER" id="PTHR35149">
    <property type="entry name" value="SLL5132 PROTEIN"/>
    <property type="match status" value="1"/>
</dbReference>
<dbReference type="Pfam" id="PF03235">
    <property type="entry name" value="GmrSD_N"/>
    <property type="match status" value="1"/>
</dbReference>
<name>A0A7T7WJ36_9GAMM</name>
<sequence>MKIDAADKDIGDILNLGYFKIPRFQRPYSWELDEVQTFWDDVVNGSTDDYFIGSMVAYQINKPYYGIVDGQQRLTTITLMLAALRNAFFRLGNDNLAKGIHQFIERENVDYENEYILNAETSFPYFHSQIQAYPDEIIVSDNDIGVEEQNLKNAFDRIESNLIKELTNLPLKRKYEFDKLKDKKYTFSLEEDDQKKVTEYLRNIRDKIRSLKLVFINLDNEEDAYLIFETLNARGKDLRVSDLIKNLLLQKIKSSSKSVDKPKEAWNSIVNKLSKSGTDVVDNYVVHYWLANREYTTEKELFAKVKKYINTDQNNAQKILNELGQYSEYYLQMLMPNSTITTKEMSGVRNSLNGLRIFNVRQQSSLVLALLAAYKSENITLKNLKKSLKLIEYFHFQYNAIASKRSSGSIATGYSKLALELKSVVDNDSFQKFYNNLHKHVSEKMPKFDEFDVKFKQLIYLSDQTRNRNIIKYVFTLLMEENNPALNLDYESLTIEHLVSQSTLKDINLGKEQIVGGFGNLILVSTTINSNELANKSIKDKMVILRDKQYPFLQNLLEYNFKGTDQEIEARLDRLSKKVYEITKI</sequence>
<gene>
    <name evidence="3" type="ORF">IAQ69_01520</name>
</gene>
<accession>A0A7T7WJ36</accession>
<dbReference type="InterPro" id="IPR004919">
    <property type="entry name" value="GmrSD_N"/>
</dbReference>
<feature type="domain" description="GmrSD restriction endonucleases C-terminal" evidence="2">
    <location>
        <begin position="449"/>
        <end position="577"/>
    </location>
</feature>
<protein>
    <submittedName>
        <fullName evidence="3">DUF262 domain-containing protein</fullName>
    </submittedName>
</protein>
<dbReference type="RefSeq" id="WP_200229594.1">
    <property type="nucleotide sequence ID" value="NZ_CP060811.1"/>
</dbReference>
<dbReference type="InterPro" id="IPR011089">
    <property type="entry name" value="GmrSD_C"/>
</dbReference>